<name>A0A6S6TVX1_9BACT</name>
<dbReference type="AlphaFoldDB" id="A0A6S6TVX1"/>
<evidence type="ECO:0000313" key="1">
    <source>
        <dbReference type="EMBL" id="CAA6820308.1"/>
    </source>
</evidence>
<protein>
    <submittedName>
        <fullName evidence="1">Uncharacterized protein</fullName>
    </submittedName>
</protein>
<organism evidence="1">
    <name type="scientific">uncultured Sulfurovum sp</name>
    <dbReference type="NCBI Taxonomy" id="269237"/>
    <lineage>
        <taxon>Bacteria</taxon>
        <taxon>Pseudomonadati</taxon>
        <taxon>Campylobacterota</taxon>
        <taxon>Epsilonproteobacteria</taxon>
        <taxon>Campylobacterales</taxon>
        <taxon>Sulfurovaceae</taxon>
        <taxon>Sulfurovum</taxon>
        <taxon>environmental samples</taxon>
    </lineage>
</organism>
<sequence length="70" mass="8449">MDNEFKIELTEDKVRNLKFYAELLNKDINTILDEALTKYFEEEEERLIAKDQSSTTFDYDEFWDSVDLDD</sequence>
<accession>A0A6S6TVX1</accession>
<dbReference type="EMBL" id="CACVAU010000058">
    <property type="protein sequence ID" value="CAA6820308.1"/>
    <property type="molecule type" value="Genomic_DNA"/>
</dbReference>
<reference evidence="1" key="1">
    <citation type="submission" date="2020-01" db="EMBL/GenBank/DDBJ databases">
        <authorList>
            <person name="Meier V. D."/>
            <person name="Meier V D."/>
        </authorList>
    </citation>
    <scope>NUCLEOTIDE SEQUENCE</scope>
    <source>
        <strain evidence="1">HLG_WM_MAG_05</strain>
    </source>
</reference>
<proteinExistence type="predicted"/>
<gene>
    <name evidence="1" type="ORF">HELGO_WM5078</name>
</gene>